<evidence type="ECO:0000313" key="2">
    <source>
        <dbReference type="EMBL" id="KAH8688723.1"/>
    </source>
</evidence>
<dbReference type="PANTHER" id="PTHR38116:SF1">
    <property type="entry name" value="BZIP DOMAIN-CONTAINING PROTEIN"/>
    <property type="match status" value="1"/>
</dbReference>
<dbReference type="AlphaFoldDB" id="A0AAD4KF06"/>
<protein>
    <recommendedName>
        <fullName evidence="4">BZIP domain-containing protein</fullName>
    </recommendedName>
</protein>
<evidence type="ECO:0000256" key="1">
    <source>
        <dbReference type="SAM" id="MobiDB-lite"/>
    </source>
</evidence>
<reference evidence="2" key="1">
    <citation type="submission" date="2021-12" db="EMBL/GenBank/DDBJ databases">
        <title>Convergent genome expansion in fungi linked to evolution of root-endophyte symbiosis.</title>
        <authorList>
            <consortium name="DOE Joint Genome Institute"/>
            <person name="Ke Y.-H."/>
            <person name="Bonito G."/>
            <person name="Liao H.-L."/>
            <person name="Looney B."/>
            <person name="Rojas-Flechas A."/>
            <person name="Nash J."/>
            <person name="Hameed K."/>
            <person name="Schadt C."/>
            <person name="Martin F."/>
            <person name="Crous P.W."/>
            <person name="Miettinen O."/>
            <person name="Magnuson J.K."/>
            <person name="Labbe J."/>
            <person name="Jacobson D."/>
            <person name="Doktycz M.J."/>
            <person name="Veneault-Fourrey C."/>
            <person name="Kuo A."/>
            <person name="Mondo S."/>
            <person name="Calhoun S."/>
            <person name="Riley R."/>
            <person name="Ohm R."/>
            <person name="LaButti K."/>
            <person name="Andreopoulos B."/>
            <person name="Pangilinan J."/>
            <person name="Nolan M."/>
            <person name="Tritt A."/>
            <person name="Clum A."/>
            <person name="Lipzen A."/>
            <person name="Daum C."/>
            <person name="Barry K."/>
            <person name="Grigoriev I.V."/>
            <person name="Vilgalys R."/>
        </authorList>
    </citation>
    <scope>NUCLEOTIDE SEQUENCE</scope>
    <source>
        <strain evidence="2">PMI_201</strain>
    </source>
</reference>
<dbReference type="GeneID" id="70244975"/>
<comment type="caution">
    <text evidence="2">The sequence shown here is derived from an EMBL/GenBank/DDBJ whole genome shotgun (WGS) entry which is preliminary data.</text>
</comment>
<dbReference type="CDD" id="cd14688">
    <property type="entry name" value="bZIP_YAP"/>
    <property type="match status" value="1"/>
</dbReference>
<keyword evidence="3" id="KW-1185">Reference proteome</keyword>
<name>A0AAD4KF06_9EURO</name>
<evidence type="ECO:0000313" key="3">
    <source>
        <dbReference type="Proteomes" id="UP001201262"/>
    </source>
</evidence>
<evidence type="ECO:0008006" key="4">
    <source>
        <dbReference type="Google" id="ProtNLM"/>
    </source>
</evidence>
<dbReference type="PANTHER" id="PTHR38116">
    <property type="entry name" value="CHROMOSOME 7, WHOLE GENOME SHOTGUN SEQUENCE"/>
    <property type="match status" value="1"/>
</dbReference>
<dbReference type="RefSeq" id="XP_046065195.1">
    <property type="nucleotide sequence ID" value="XM_046214688.1"/>
</dbReference>
<proteinExistence type="predicted"/>
<sequence length="287" mass="32722">MQQSSASYPIELLDNWLGVTDPKKRRTIQNRINQRATRQRQREARKQNTKQNSRRPTATLSSTGKVDFTDLNAHPIFGPTAEKSRQIIKLLEKIICEKFKLGSPDTDMLLGLTRLNILRALNANLDILGYEGSAMDNDDAQSSFSIIGPQTAKADSREALLPPALRPTVIQRTVPHHPWLDLFPFPKMRDILIMGGDSYDDELMCYNMLGDRLPENSARGETGIIVWKDPWDPNGWEVTSTYIQLWGWTILGCSELFDSTNAWRARRGETPLFVLTQNTHDYAQYCR</sequence>
<accession>A0AAD4KF06</accession>
<dbReference type="EMBL" id="JAJTJA010000017">
    <property type="protein sequence ID" value="KAH8688723.1"/>
    <property type="molecule type" value="Genomic_DNA"/>
</dbReference>
<organism evidence="2 3">
    <name type="scientific">Talaromyces proteolyticus</name>
    <dbReference type="NCBI Taxonomy" id="1131652"/>
    <lineage>
        <taxon>Eukaryota</taxon>
        <taxon>Fungi</taxon>
        <taxon>Dikarya</taxon>
        <taxon>Ascomycota</taxon>
        <taxon>Pezizomycotina</taxon>
        <taxon>Eurotiomycetes</taxon>
        <taxon>Eurotiomycetidae</taxon>
        <taxon>Eurotiales</taxon>
        <taxon>Trichocomaceae</taxon>
        <taxon>Talaromyces</taxon>
        <taxon>Talaromyces sect. Bacilispori</taxon>
    </lineage>
</organism>
<dbReference type="Proteomes" id="UP001201262">
    <property type="component" value="Unassembled WGS sequence"/>
</dbReference>
<feature type="compositionally biased region" description="Polar residues" evidence="1">
    <location>
        <begin position="49"/>
        <end position="64"/>
    </location>
</feature>
<dbReference type="InterPro" id="IPR021833">
    <property type="entry name" value="DUF3425"/>
</dbReference>
<gene>
    <name evidence="2" type="ORF">BGW36DRAFT_365786</name>
</gene>
<feature type="region of interest" description="Disordered" evidence="1">
    <location>
        <begin position="33"/>
        <end position="64"/>
    </location>
</feature>
<dbReference type="Pfam" id="PF11905">
    <property type="entry name" value="DUF3425"/>
    <property type="match status" value="1"/>
</dbReference>